<accession>A0ABD0BHN1</accession>
<evidence type="ECO:0000313" key="10">
    <source>
        <dbReference type="EMBL" id="GJJ42025.1"/>
    </source>
</evidence>
<dbReference type="SMART" id="SM00490">
    <property type="entry name" value="HELICc"/>
    <property type="match status" value="1"/>
</dbReference>
<evidence type="ECO:0000256" key="2">
    <source>
        <dbReference type="ARBA" id="ARBA00009046"/>
    </source>
</evidence>
<keyword evidence="5" id="KW-0378">Hydrolase</keyword>
<evidence type="ECO:0000313" key="11">
    <source>
        <dbReference type="Proteomes" id="UP001205910"/>
    </source>
</evidence>
<dbReference type="GO" id="GO:0005524">
    <property type="term" value="F:ATP binding"/>
    <property type="evidence" value="ECO:0007669"/>
    <property type="project" value="UniProtKB-KW"/>
</dbReference>
<name>A0ABD0BHN1_CORUL</name>
<sequence>MPSITFDAFFAELNDGHRPFAWQQRLVDAVIKTGTWPAQIVAPTGTGKSSVVDVHLYLNALYALGECPRVPRRLSVVVNRRALVDSHIDRAETILRTMQEAKAGSVLATLSQALISLRSDAHQDPFIVSRLRGALTNKTLPVNSLEACAIIAATPDMWGSRALFRGYGSGRLARPRETALFTMDAVVLLDESHLNRQLLTTARRIAALQELEVDLHVPRLQVVAATATSTETLGLAQSIGVFEEDCERDPVIAQRIDSSKHLSLLKLKKWNGRPKNSEIIATAVEEVLRLCADADSTVGCIVNHVETATKIHRTLKKKGLRSEILVGRMRPHDVAQMKARRPGLFTIQGSQEVDVLVATQTMEVGVDVDFAHLVTELAPGSSLTQRFGRVNRLGHRVRSEVSVLVPSTADAIKTDVPPYTRKDLLNSLAWLEQLAEAGTVNPRRLLELPAPEESPGRVLLQRLEWADLHNLCRTTDPLFAEPDLDLWLRDSLEKDPALGGVVVRSPLPEDSNAAVELLNATRPQDFETFPANIAVLNRLKDVLAPTDESFKQKASAVRHRAFLYRDSEVVLLDHNKPLRPTDILIIEPGTPFTTEGVASATPEDSELIDPAPLPGIDIHVFDSAMDKAEAESFKQIAAELSEDPEETTTESQRSKGFQCSTMVLETDHHHGFDAVVPWYITETDDAIRAEEEALQEWSPTSKTVTLQQHQADVAEQADNLCTSVGLHHDFHQIVVQAAAHHDDGKIEPRFQTWLRGGKTSDDQDPWAKSAQRNRQEIRRAKNISGVPPKWRHEQLSALKVAVQLGYDTPETELILRIVGCSHGHGRSTFPYSSWEMISPLATDQEQAVARHLFSEGEWDSIIERTNRTIGPYAMAYLEALQRAADAHVSSEGR</sequence>
<comment type="caution">
    <text evidence="10">The sequence shown here is derived from an EMBL/GenBank/DDBJ whole genome shotgun (WGS) entry which is preliminary data.</text>
</comment>
<keyword evidence="3" id="KW-0479">Metal-binding</keyword>
<dbReference type="NCBIfam" id="TIGR02621">
    <property type="entry name" value="cas3_GSU0051"/>
    <property type="match status" value="1"/>
</dbReference>
<dbReference type="Gene3D" id="3.40.50.300">
    <property type="entry name" value="P-loop containing nucleotide triphosphate hydrolases"/>
    <property type="match status" value="2"/>
</dbReference>
<dbReference type="GO" id="GO:0016787">
    <property type="term" value="F:hydrolase activity"/>
    <property type="evidence" value="ECO:0007669"/>
    <property type="project" value="UniProtKB-KW"/>
</dbReference>
<feature type="domain" description="HD Cas3-type" evidence="9">
    <location>
        <begin position="699"/>
        <end position="888"/>
    </location>
</feature>
<dbReference type="InterPro" id="IPR054712">
    <property type="entry name" value="Cas3-like_dom"/>
</dbReference>
<dbReference type="InterPro" id="IPR001650">
    <property type="entry name" value="Helicase_C-like"/>
</dbReference>
<dbReference type="EMBL" id="BQFK01000001">
    <property type="protein sequence ID" value="GJJ42025.1"/>
    <property type="molecule type" value="Genomic_DNA"/>
</dbReference>
<reference evidence="10 11" key="1">
    <citation type="submission" date="2021-11" db="EMBL/GenBank/DDBJ databases">
        <title>Whole genome sequences of diphtheriae toxin producing Corynebacterium ulcerans isolates from cats in Osaka, Japan.</title>
        <authorList>
            <person name="Umeda K."/>
            <person name="Hirai Y."/>
        </authorList>
    </citation>
    <scope>NUCLEOTIDE SEQUENCE [LARGE SCALE GENOMIC DNA]</scope>
    <source>
        <strain evidence="10 11">12109B-1</strain>
    </source>
</reference>
<comment type="similarity">
    <text evidence="2">In the central section; belongs to the CRISPR-associated helicase Cas3 family.</text>
</comment>
<keyword evidence="6" id="KW-0347">Helicase</keyword>
<dbReference type="SUPFAM" id="SSF109604">
    <property type="entry name" value="HD-domain/PDEase-like"/>
    <property type="match status" value="1"/>
</dbReference>
<evidence type="ECO:0000256" key="7">
    <source>
        <dbReference type="ARBA" id="ARBA00022840"/>
    </source>
</evidence>
<dbReference type="KEGG" id="cuz:Cul05146_0111"/>
<protein>
    <recommendedName>
        <fullName evidence="9">HD Cas3-type domain-containing protein</fullName>
    </recommendedName>
</protein>
<gene>
    <name evidence="10" type="ORF">CULCOIPH005_02140</name>
</gene>
<dbReference type="GO" id="GO:0004386">
    <property type="term" value="F:helicase activity"/>
    <property type="evidence" value="ECO:0007669"/>
    <property type="project" value="UniProtKB-KW"/>
</dbReference>
<dbReference type="PROSITE" id="PS51643">
    <property type="entry name" value="HD_CAS3"/>
    <property type="match status" value="1"/>
</dbReference>
<keyword evidence="7" id="KW-0067">ATP-binding</keyword>
<keyword evidence="4" id="KW-0547">Nucleotide-binding</keyword>
<comment type="similarity">
    <text evidence="1">In the N-terminal section; belongs to the CRISPR-associated nuclease Cas3-HD family.</text>
</comment>
<evidence type="ECO:0000259" key="9">
    <source>
        <dbReference type="PROSITE" id="PS51643"/>
    </source>
</evidence>
<evidence type="ECO:0000256" key="3">
    <source>
        <dbReference type="ARBA" id="ARBA00022723"/>
    </source>
</evidence>
<dbReference type="Gene3D" id="1.10.3210.30">
    <property type="match status" value="1"/>
</dbReference>
<dbReference type="Pfam" id="PF22590">
    <property type="entry name" value="Cas3-like_C_2"/>
    <property type="match status" value="1"/>
</dbReference>
<evidence type="ECO:0000256" key="1">
    <source>
        <dbReference type="ARBA" id="ARBA00006847"/>
    </source>
</evidence>
<dbReference type="Pfam" id="PF18019">
    <property type="entry name" value="Cas3_HD"/>
    <property type="match status" value="1"/>
</dbReference>
<dbReference type="InterPro" id="IPR006483">
    <property type="entry name" value="CRISPR-assoc_Cas3_HD"/>
</dbReference>
<evidence type="ECO:0000256" key="4">
    <source>
        <dbReference type="ARBA" id="ARBA00022741"/>
    </source>
</evidence>
<dbReference type="GO" id="GO:0046872">
    <property type="term" value="F:metal ion binding"/>
    <property type="evidence" value="ECO:0007669"/>
    <property type="project" value="UniProtKB-KW"/>
</dbReference>
<dbReference type="AlphaFoldDB" id="A0ABD0BHN1"/>
<organism evidence="10 11">
    <name type="scientific">Corynebacterium ulcerans</name>
    <dbReference type="NCBI Taxonomy" id="65058"/>
    <lineage>
        <taxon>Bacteria</taxon>
        <taxon>Bacillati</taxon>
        <taxon>Actinomycetota</taxon>
        <taxon>Actinomycetes</taxon>
        <taxon>Mycobacteriales</taxon>
        <taxon>Corynebacteriaceae</taxon>
        <taxon>Corynebacterium</taxon>
    </lineage>
</organism>
<keyword evidence="8" id="KW-0051">Antiviral defense</keyword>
<dbReference type="SUPFAM" id="SSF52540">
    <property type="entry name" value="P-loop containing nucleoside triphosphate hydrolases"/>
    <property type="match status" value="1"/>
</dbReference>
<evidence type="ECO:0000256" key="5">
    <source>
        <dbReference type="ARBA" id="ARBA00022801"/>
    </source>
</evidence>
<dbReference type="Proteomes" id="UP001205910">
    <property type="component" value="Unassembled WGS sequence"/>
</dbReference>
<dbReference type="InterPro" id="IPR038257">
    <property type="entry name" value="CRISPR-assoc_Cas3_HD_sf"/>
</dbReference>
<evidence type="ECO:0000256" key="6">
    <source>
        <dbReference type="ARBA" id="ARBA00022806"/>
    </source>
</evidence>
<dbReference type="InterPro" id="IPR013444">
    <property type="entry name" value="Helicase_Cas3_CRISPR-ass_Anaes"/>
</dbReference>
<dbReference type="GO" id="GO:0051607">
    <property type="term" value="P:defense response to virus"/>
    <property type="evidence" value="ECO:0007669"/>
    <property type="project" value="UniProtKB-KW"/>
</dbReference>
<evidence type="ECO:0000256" key="8">
    <source>
        <dbReference type="ARBA" id="ARBA00023118"/>
    </source>
</evidence>
<proteinExistence type="inferred from homology"/>
<dbReference type="InterPro" id="IPR027417">
    <property type="entry name" value="P-loop_NTPase"/>
</dbReference>
<dbReference type="RefSeq" id="WP_014835683.1">
    <property type="nucleotide sequence ID" value="NZ_AP019662.1"/>
</dbReference>